<gene>
    <name evidence="2" type="ORF">CKO42_25680</name>
</gene>
<proteinExistence type="predicted"/>
<feature type="region of interest" description="Disordered" evidence="1">
    <location>
        <begin position="1"/>
        <end position="22"/>
    </location>
</feature>
<evidence type="ECO:0000313" key="2">
    <source>
        <dbReference type="EMBL" id="MBK1621717.1"/>
    </source>
</evidence>
<comment type="caution">
    <text evidence="2">The sequence shown here is derived from an EMBL/GenBank/DDBJ whole genome shotgun (WGS) entry which is preliminary data.</text>
</comment>
<evidence type="ECO:0008006" key="4">
    <source>
        <dbReference type="Google" id="ProtNLM"/>
    </source>
</evidence>
<protein>
    <recommendedName>
        <fullName evidence="4">Flagellar protein FlaG</fullName>
    </recommendedName>
</protein>
<dbReference type="SUPFAM" id="SSF160214">
    <property type="entry name" value="FlaG-like"/>
    <property type="match status" value="1"/>
</dbReference>
<evidence type="ECO:0000313" key="3">
    <source>
        <dbReference type="Proteomes" id="UP001138768"/>
    </source>
</evidence>
<keyword evidence="3" id="KW-1185">Reference proteome</keyword>
<dbReference type="Proteomes" id="UP001138768">
    <property type="component" value="Unassembled WGS sequence"/>
</dbReference>
<evidence type="ECO:0000256" key="1">
    <source>
        <dbReference type="SAM" id="MobiDB-lite"/>
    </source>
</evidence>
<dbReference type="EMBL" id="NRRY01000105">
    <property type="protein sequence ID" value="MBK1621717.1"/>
    <property type="molecule type" value="Genomic_DNA"/>
</dbReference>
<accession>A0A9X0WDN0</accession>
<dbReference type="Pfam" id="PF03646">
    <property type="entry name" value="FlaG"/>
    <property type="match status" value="1"/>
</dbReference>
<dbReference type="Gene3D" id="3.30.160.170">
    <property type="entry name" value="FlaG-like"/>
    <property type="match status" value="1"/>
</dbReference>
<sequence length="127" mass="13849">MSSAITDISQTAPNTAPVNQLNPRQRLEGLLQALPSVGSTLAQAQSNQAPGRSDLEEPLQRVNEVMNNDGVQFEMSEPPGERLITRIVDSESGDVLRQIPPEEVLRMAEKIMEMTQAARGDLVNLQA</sequence>
<organism evidence="2 3">
    <name type="scientific">Lamprobacter modestohalophilus</name>
    <dbReference type="NCBI Taxonomy" id="1064514"/>
    <lineage>
        <taxon>Bacteria</taxon>
        <taxon>Pseudomonadati</taxon>
        <taxon>Pseudomonadota</taxon>
        <taxon>Gammaproteobacteria</taxon>
        <taxon>Chromatiales</taxon>
        <taxon>Chromatiaceae</taxon>
        <taxon>Lamprobacter</taxon>
    </lineage>
</organism>
<dbReference type="InterPro" id="IPR035924">
    <property type="entry name" value="FlaG-like_sf"/>
</dbReference>
<name>A0A9X0WDN0_9GAMM</name>
<dbReference type="InterPro" id="IPR005186">
    <property type="entry name" value="FlaG"/>
</dbReference>
<dbReference type="AlphaFoldDB" id="A0A9X0WDN0"/>
<dbReference type="RefSeq" id="WP_200251815.1">
    <property type="nucleotide sequence ID" value="NZ_NRRY01000105.1"/>
</dbReference>
<reference evidence="2 3" key="1">
    <citation type="journal article" date="2020" name="Microorganisms">
        <title>Osmotic Adaptation and Compatible Solute Biosynthesis of Phototrophic Bacteria as Revealed from Genome Analyses.</title>
        <authorList>
            <person name="Imhoff J.F."/>
            <person name="Rahn T."/>
            <person name="Kunzel S."/>
            <person name="Keller A."/>
            <person name="Neulinger S.C."/>
        </authorList>
    </citation>
    <scope>NUCLEOTIDE SEQUENCE [LARGE SCALE GENOMIC DNA]</scope>
    <source>
        <strain evidence="2 3">DSM 25653</strain>
    </source>
</reference>